<dbReference type="GO" id="GO:0004386">
    <property type="term" value="F:helicase activity"/>
    <property type="evidence" value="ECO:0007669"/>
    <property type="project" value="UniProtKB-KW"/>
</dbReference>
<dbReference type="EMBL" id="LGTE01000004">
    <property type="protein sequence ID" value="KNZ70306.1"/>
    <property type="molecule type" value="Genomic_DNA"/>
</dbReference>
<gene>
    <name evidence="9" type="ORF">Tfer_0866</name>
</gene>
<dbReference type="Proteomes" id="UP000037175">
    <property type="component" value="Unassembled WGS sequence"/>
</dbReference>
<keyword evidence="10" id="KW-1185">Reference proteome</keyword>
<accession>A0A0L6W4A7</accession>
<dbReference type="GO" id="GO:0005524">
    <property type="term" value="F:ATP binding"/>
    <property type="evidence" value="ECO:0007669"/>
    <property type="project" value="UniProtKB-KW"/>
</dbReference>
<evidence type="ECO:0000313" key="9">
    <source>
        <dbReference type="EMBL" id="KNZ70306.1"/>
    </source>
</evidence>
<evidence type="ECO:0000256" key="2">
    <source>
        <dbReference type="ARBA" id="ARBA00022763"/>
    </source>
</evidence>
<dbReference type="AlphaFoldDB" id="A0A0L6W4A7"/>
<protein>
    <submittedName>
        <fullName evidence="9">PD-(D/E)XK nuclease superfamily protein</fullName>
    </submittedName>
</protein>
<keyword evidence="4" id="KW-0347">Helicase</keyword>
<comment type="caution">
    <text evidence="9">The sequence shown here is derived from an EMBL/GenBank/DDBJ whole genome shotgun (WGS) entry which is preliminary data.</text>
</comment>
<dbReference type="GO" id="GO:0016787">
    <property type="term" value="F:hydrolase activity"/>
    <property type="evidence" value="ECO:0007669"/>
    <property type="project" value="UniProtKB-KW"/>
</dbReference>
<dbReference type="InterPro" id="IPR011604">
    <property type="entry name" value="PDDEXK-like_dom_sf"/>
</dbReference>
<dbReference type="RefSeq" id="WP_052217020.1">
    <property type="nucleotide sequence ID" value="NZ_LGTE01000004.1"/>
</dbReference>
<evidence type="ECO:0000256" key="1">
    <source>
        <dbReference type="ARBA" id="ARBA00022741"/>
    </source>
</evidence>
<dbReference type="Gene3D" id="3.90.320.10">
    <property type="match status" value="1"/>
</dbReference>
<keyword evidence="6" id="KW-0238">DNA-binding</keyword>
<proteinExistence type="predicted"/>
<reference evidence="10" key="1">
    <citation type="submission" date="2015-07" db="EMBL/GenBank/DDBJ databases">
        <title>Complete Genome of Thermincola ferriacetica strain Z-0001T.</title>
        <authorList>
            <person name="Lusk B."/>
            <person name="Badalamenti J.P."/>
            <person name="Parameswaran P."/>
            <person name="Bond D.R."/>
            <person name="Torres C.I."/>
        </authorList>
    </citation>
    <scope>NUCLEOTIDE SEQUENCE [LARGE SCALE GENOMIC DNA]</scope>
    <source>
        <strain evidence="10">Z-0001</strain>
    </source>
</reference>
<keyword evidence="5" id="KW-0067">ATP-binding</keyword>
<evidence type="ECO:0000256" key="7">
    <source>
        <dbReference type="ARBA" id="ARBA00023204"/>
    </source>
</evidence>
<dbReference type="GO" id="GO:0003677">
    <property type="term" value="F:DNA binding"/>
    <property type="evidence" value="ECO:0007669"/>
    <property type="project" value="UniProtKB-KW"/>
</dbReference>
<evidence type="ECO:0000256" key="6">
    <source>
        <dbReference type="ARBA" id="ARBA00023125"/>
    </source>
</evidence>
<dbReference type="InterPro" id="IPR038726">
    <property type="entry name" value="PDDEXK_AddAB-type"/>
</dbReference>
<sequence length="372" mass="42743">MQTELFKTEQADRDPVLEIRYSDLNTWGNPKYGCPRRFYKTVIEGIEQPPSRPKELGEATHTVLYAFHNGVQDLVPVAQTEIRRLTTLCQDDMVEIMSLARRFINSYTPPELAEVVPERRLKREVIPGCVVTGQPDYVEIPVFRDEPGRIIDYKTGYETYTVAGTMQLKTYCWLLAGEHGIDTWDAELHFLRYDRVEKGRITADDLREAEDWLKNCFTEITRNLDQGEAGFPPNPNRYCSYCHVAADCPAVKRRDGIEIKAPATEEDAKTLVQAMLVLEAQLDTVVGHLKDWVEKTGANIVTDDVEVGWFRNSDSVEITDLQKYYHFLQQAGYNPWEFLKADCKKLKQIQNILPEGLAKTKPGSRSFKWKKL</sequence>
<organism evidence="9 10">
    <name type="scientific">Thermincola ferriacetica</name>
    <dbReference type="NCBI Taxonomy" id="281456"/>
    <lineage>
        <taxon>Bacteria</taxon>
        <taxon>Bacillati</taxon>
        <taxon>Bacillota</taxon>
        <taxon>Clostridia</taxon>
        <taxon>Eubacteriales</taxon>
        <taxon>Thermincolaceae</taxon>
        <taxon>Thermincola</taxon>
    </lineage>
</organism>
<keyword evidence="2" id="KW-0227">DNA damage</keyword>
<name>A0A0L6W4A7_9FIRM</name>
<evidence type="ECO:0000313" key="10">
    <source>
        <dbReference type="Proteomes" id="UP000037175"/>
    </source>
</evidence>
<keyword evidence="3" id="KW-0378">Hydrolase</keyword>
<evidence type="ECO:0000256" key="3">
    <source>
        <dbReference type="ARBA" id="ARBA00022801"/>
    </source>
</evidence>
<evidence type="ECO:0000259" key="8">
    <source>
        <dbReference type="Pfam" id="PF12705"/>
    </source>
</evidence>
<keyword evidence="7" id="KW-0234">DNA repair</keyword>
<dbReference type="Pfam" id="PF12705">
    <property type="entry name" value="PDDEXK_1"/>
    <property type="match status" value="1"/>
</dbReference>
<evidence type="ECO:0000256" key="5">
    <source>
        <dbReference type="ARBA" id="ARBA00022840"/>
    </source>
</evidence>
<keyword evidence="1" id="KW-0547">Nucleotide-binding</keyword>
<feature type="domain" description="PD-(D/E)XK endonuclease-like" evidence="8">
    <location>
        <begin position="34"/>
        <end position="249"/>
    </location>
</feature>
<dbReference type="GO" id="GO:0006281">
    <property type="term" value="P:DNA repair"/>
    <property type="evidence" value="ECO:0007669"/>
    <property type="project" value="UniProtKB-KW"/>
</dbReference>
<evidence type="ECO:0000256" key="4">
    <source>
        <dbReference type="ARBA" id="ARBA00022806"/>
    </source>
</evidence>